<dbReference type="AlphaFoldDB" id="A0A8J3PLZ4"/>
<dbReference type="PANTHER" id="PTHR10695:SF46">
    <property type="entry name" value="BIFUNCTIONAL COENZYME A SYNTHASE-RELATED"/>
    <property type="match status" value="1"/>
</dbReference>
<keyword evidence="3" id="KW-0808">Transferase</keyword>
<dbReference type="GO" id="GO:0005737">
    <property type="term" value="C:cytoplasm"/>
    <property type="evidence" value="ECO:0007669"/>
    <property type="project" value="UniProtKB-SubCell"/>
</dbReference>
<proteinExistence type="inferred from homology"/>
<keyword evidence="3 5" id="KW-0418">Kinase</keyword>
<dbReference type="PROSITE" id="PS51219">
    <property type="entry name" value="DPCK"/>
    <property type="match status" value="1"/>
</dbReference>
<dbReference type="EC" id="2.7.1.24" evidence="3 4"/>
<dbReference type="GO" id="GO:0015937">
    <property type="term" value="P:coenzyme A biosynthetic process"/>
    <property type="evidence" value="ECO:0007669"/>
    <property type="project" value="UniProtKB-UniRule"/>
</dbReference>
<comment type="function">
    <text evidence="3">Catalyzes the phosphorylation of the 3'-hydroxyl group of dephosphocoenzyme A to form coenzyme A.</text>
</comment>
<gene>
    <name evidence="3 5" type="primary">coaE</name>
    <name evidence="5" type="ORF">Pfl04_17570</name>
</gene>
<accession>A0A8J3PLZ4</accession>
<evidence type="ECO:0000313" key="6">
    <source>
        <dbReference type="Proteomes" id="UP000653674"/>
    </source>
</evidence>
<comment type="pathway">
    <text evidence="3">Cofactor biosynthesis; coenzyme A biosynthesis; CoA from (R)-pantothenate: step 5/5.</text>
</comment>
<organism evidence="5 6">
    <name type="scientific">Planosporangium flavigriseum</name>
    <dbReference type="NCBI Taxonomy" id="373681"/>
    <lineage>
        <taxon>Bacteria</taxon>
        <taxon>Bacillati</taxon>
        <taxon>Actinomycetota</taxon>
        <taxon>Actinomycetes</taxon>
        <taxon>Micromonosporales</taxon>
        <taxon>Micromonosporaceae</taxon>
        <taxon>Planosporangium</taxon>
    </lineage>
</organism>
<keyword evidence="3" id="KW-0963">Cytoplasm</keyword>
<dbReference type="InterPro" id="IPR001977">
    <property type="entry name" value="Depp_CoAkinase"/>
</dbReference>
<comment type="caution">
    <text evidence="5">The sequence shown here is derived from an EMBL/GenBank/DDBJ whole genome shotgun (WGS) entry which is preliminary data.</text>
</comment>
<comment type="subcellular location">
    <subcellularLocation>
        <location evidence="3">Cytoplasm</location>
    </subcellularLocation>
</comment>
<dbReference type="GO" id="GO:0004140">
    <property type="term" value="F:dephospho-CoA kinase activity"/>
    <property type="evidence" value="ECO:0007669"/>
    <property type="project" value="UniProtKB-UniRule"/>
</dbReference>
<dbReference type="Gene3D" id="3.40.50.300">
    <property type="entry name" value="P-loop containing nucleotide triphosphate hydrolases"/>
    <property type="match status" value="1"/>
</dbReference>
<dbReference type="SUPFAM" id="SSF52540">
    <property type="entry name" value="P-loop containing nucleoside triphosphate hydrolases"/>
    <property type="match status" value="1"/>
</dbReference>
<dbReference type="Proteomes" id="UP000653674">
    <property type="component" value="Unassembled WGS sequence"/>
</dbReference>
<dbReference type="GO" id="GO:0005524">
    <property type="term" value="F:ATP binding"/>
    <property type="evidence" value="ECO:0007669"/>
    <property type="project" value="UniProtKB-UniRule"/>
</dbReference>
<dbReference type="UniPathway" id="UPA00241">
    <property type="reaction ID" value="UER00356"/>
</dbReference>
<reference evidence="5" key="1">
    <citation type="submission" date="2021-01" db="EMBL/GenBank/DDBJ databases">
        <title>Whole genome shotgun sequence of Planosporangium flavigriseum NBRC 105377.</title>
        <authorList>
            <person name="Komaki H."/>
            <person name="Tamura T."/>
        </authorList>
    </citation>
    <scope>NUCLEOTIDE SEQUENCE</scope>
    <source>
        <strain evidence="5">NBRC 105377</strain>
    </source>
</reference>
<feature type="binding site" evidence="3">
    <location>
        <begin position="17"/>
        <end position="22"/>
    </location>
    <ligand>
        <name>ATP</name>
        <dbReference type="ChEBI" id="CHEBI:30616"/>
    </ligand>
</feature>
<dbReference type="CDD" id="cd02022">
    <property type="entry name" value="DPCK"/>
    <property type="match status" value="1"/>
</dbReference>
<dbReference type="NCBIfam" id="TIGR00152">
    <property type="entry name" value="dephospho-CoA kinase"/>
    <property type="match status" value="1"/>
</dbReference>
<dbReference type="EMBL" id="BONU01000008">
    <property type="protein sequence ID" value="GIG73353.1"/>
    <property type="molecule type" value="Genomic_DNA"/>
</dbReference>
<evidence type="ECO:0000256" key="3">
    <source>
        <dbReference type="HAMAP-Rule" id="MF_00376"/>
    </source>
</evidence>
<evidence type="ECO:0000256" key="2">
    <source>
        <dbReference type="ARBA" id="ARBA00022840"/>
    </source>
</evidence>
<name>A0A8J3PLZ4_9ACTN</name>
<evidence type="ECO:0000256" key="4">
    <source>
        <dbReference type="NCBIfam" id="TIGR00152"/>
    </source>
</evidence>
<dbReference type="HAMAP" id="MF_00376">
    <property type="entry name" value="Dephospho_CoA_kinase"/>
    <property type="match status" value="1"/>
</dbReference>
<dbReference type="PANTHER" id="PTHR10695">
    <property type="entry name" value="DEPHOSPHO-COA KINASE-RELATED"/>
    <property type="match status" value="1"/>
</dbReference>
<comment type="catalytic activity">
    <reaction evidence="3">
        <text>3'-dephospho-CoA + ATP = ADP + CoA + H(+)</text>
        <dbReference type="Rhea" id="RHEA:18245"/>
        <dbReference type="ChEBI" id="CHEBI:15378"/>
        <dbReference type="ChEBI" id="CHEBI:30616"/>
        <dbReference type="ChEBI" id="CHEBI:57287"/>
        <dbReference type="ChEBI" id="CHEBI:57328"/>
        <dbReference type="ChEBI" id="CHEBI:456216"/>
        <dbReference type="EC" id="2.7.1.24"/>
    </reaction>
</comment>
<sequence>MRLTLPVLMVGLTGGIGAGKSAVATRLAELGAIVIDADRLAREAVATGSDGLAEVVAEFGPEVLAADGALDRAALASRVFGDDPARRRLEGIIHPRVRARTAELVAAAPPDAVVVNDVPLLVESGLNGAYELVIVVLADEDARVARLIRDRGMTPDEAAARIRAQATDEQRRAVADIVIVNDGSLEDLSRKVDEVWRERLASA</sequence>
<protein>
    <recommendedName>
        <fullName evidence="3 4">Dephospho-CoA kinase</fullName>
        <ecNumber evidence="3 4">2.7.1.24</ecNumber>
    </recommendedName>
    <alternativeName>
        <fullName evidence="3">Dephosphocoenzyme A kinase</fullName>
    </alternativeName>
</protein>
<dbReference type="InterPro" id="IPR027417">
    <property type="entry name" value="P-loop_NTPase"/>
</dbReference>
<keyword evidence="1 3" id="KW-0547">Nucleotide-binding</keyword>
<dbReference type="Pfam" id="PF01121">
    <property type="entry name" value="CoaE"/>
    <property type="match status" value="1"/>
</dbReference>
<comment type="similarity">
    <text evidence="3">Belongs to the CoaE family.</text>
</comment>
<evidence type="ECO:0000313" key="5">
    <source>
        <dbReference type="EMBL" id="GIG73353.1"/>
    </source>
</evidence>
<keyword evidence="3" id="KW-0173">Coenzyme A biosynthesis</keyword>
<keyword evidence="6" id="KW-1185">Reference proteome</keyword>
<keyword evidence="2 3" id="KW-0067">ATP-binding</keyword>
<evidence type="ECO:0000256" key="1">
    <source>
        <dbReference type="ARBA" id="ARBA00022741"/>
    </source>
</evidence>
<dbReference type="NCBIfam" id="NF002879">
    <property type="entry name" value="PRK03333.1"/>
    <property type="match status" value="1"/>
</dbReference>